<dbReference type="SUPFAM" id="SSF53850">
    <property type="entry name" value="Periplasmic binding protein-like II"/>
    <property type="match status" value="1"/>
</dbReference>
<evidence type="ECO:0000313" key="7">
    <source>
        <dbReference type="Proteomes" id="UP000549971"/>
    </source>
</evidence>
<keyword evidence="5" id="KW-0449">Lipoprotein</keyword>
<evidence type="ECO:0000313" key="6">
    <source>
        <dbReference type="EMBL" id="MBB5837052.1"/>
    </source>
</evidence>
<dbReference type="AlphaFoldDB" id="A0A7W9J7I8"/>
<proteinExistence type="predicted"/>
<dbReference type="PROSITE" id="PS51257">
    <property type="entry name" value="PROKAR_LIPOPROTEIN"/>
    <property type="match status" value="1"/>
</dbReference>
<dbReference type="PROSITE" id="PS51318">
    <property type="entry name" value="TAT"/>
    <property type="match status" value="1"/>
</dbReference>
<keyword evidence="3" id="KW-0472">Membrane</keyword>
<sequence>MTTNDSRLSRRALLGGVGALGLTGVVGACSNEGRGGNSGLNNSGNQSGVRPAYVPYKGVKPDLDGAEYNIPNAFTRYPANPVRAIENPPGDGKPINVLGSTNTPVPPKLEQNRFWQELNRRVGSPISVSLTPSGDYAQKFATSVAGDQLGDIFQVGGVPQVPQLLETKAADLTPHLSGDNIKKYPFLANLPSVGWNSCIFGDKIYAVPVPRGAISSQALYTRVDLLEKQGLSDEVKSLDDFLELCKALTDKRANRFALASSPTLFVRNMFDIPNTWSEDGKKLVSYLEHEAHEEIFEFLRKLWSSGYIHPDAYSGQQVDLKIRFGNGSSPLVVDTFSGWPDYLQTAVSDQARIGIIAPPKHDGSGKGKIWLGGPTSNTTAISKKAEGRVESLLAYLNYLAAPFGTQEYLFRKFGLPVVHHKVVDGNPVLTAKGFSESQLGLKYQADEPWTIFLPEQKGNAEVQFNAMKEICPDAFANPAAGLYSETNVRKGSQLTSNIDQVTDDIIQGRKPVSAWADAVKKWKSGGGDKIAEEYAEALEASR</sequence>
<evidence type="ECO:0000256" key="3">
    <source>
        <dbReference type="ARBA" id="ARBA00023136"/>
    </source>
</evidence>
<dbReference type="RefSeq" id="WP_184796735.1">
    <property type="nucleotide sequence ID" value="NZ_JACHMY010000001.1"/>
</dbReference>
<comment type="caution">
    <text evidence="6">The sequence shown here is derived from an EMBL/GenBank/DDBJ whole genome shotgun (WGS) entry which is preliminary data.</text>
</comment>
<protein>
    <submittedName>
        <fullName evidence="6">Putative aldouronate transport system substrate-binding protein</fullName>
    </submittedName>
</protein>
<accession>A0A7W9J7I8</accession>
<reference evidence="6 7" key="1">
    <citation type="submission" date="2020-08" db="EMBL/GenBank/DDBJ databases">
        <title>Sequencing the genomes of 1000 actinobacteria strains.</title>
        <authorList>
            <person name="Klenk H.-P."/>
        </authorList>
    </citation>
    <scope>NUCLEOTIDE SEQUENCE [LARGE SCALE GENOMIC DNA]</scope>
    <source>
        <strain evidence="6 7">DSM 28967</strain>
    </source>
</reference>
<evidence type="ECO:0000256" key="5">
    <source>
        <dbReference type="ARBA" id="ARBA00023288"/>
    </source>
</evidence>
<keyword evidence="1" id="KW-1003">Cell membrane</keyword>
<dbReference type="InterPro" id="IPR050490">
    <property type="entry name" value="Bact_solute-bd_prot1"/>
</dbReference>
<dbReference type="Pfam" id="PF13416">
    <property type="entry name" value="SBP_bac_8"/>
    <property type="match status" value="1"/>
</dbReference>
<evidence type="ECO:0000256" key="1">
    <source>
        <dbReference type="ARBA" id="ARBA00022475"/>
    </source>
</evidence>
<keyword evidence="4" id="KW-0564">Palmitate</keyword>
<dbReference type="InterPro" id="IPR006059">
    <property type="entry name" value="SBP"/>
</dbReference>
<dbReference type="EMBL" id="JACHMY010000001">
    <property type="protein sequence ID" value="MBB5837052.1"/>
    <property type="molecule type" value="Genomic_DNA"/>
</dbReference>
<gene>
    <name evidence="6" type="ORF">HDA39_003786</name>
</gene>
<evidence type="ECO:0000256" key="4">
    <source>
        <dbReference type="ARBA" id="ARBA00023139"/>
    </source>
</evidence>
<dbReference type="InterPro" id="IPR006311">
    <property type="entry name" value="TAT_signal"/>
</dbReference>
<keyword evidence="2" id="KW-0732">Signal</keyword>
<dbReference type="Proteomes" id="UP000549971">
    <property type="component" value="Unassembled WGS sequence"/>
</dbReference>
<organism evidence="6 7">
    <name type="scientific">Kribbella italica</name>
    <dbReference type="NCBI Taxonomy" id="1540520"/>
    <lineage>
        <taxon>Bacteria</taxon>
        <taxon>Bacillati</taxon>
        <taxon>Actinomycetota</taxon>
        <taxon>Actinomycetes</taxon>
        <taxon>Propionibacteriales</taxon>
        <taxon>Kribbellaceae</taxon>
        <taxon>Kribbella</taxon>
    </lineage>
</organism>
<dbReference type="PANTHER" id="PTHR43649:SF33">
    <property type="entry name" value="POLYGALACTURONAN_RHAMNOGALACTURONAN-BINDING PROTEIN YTCQ"/>
    <property type="match status" value="1"/>
</dbReference>
<dbReference type="Gene3D" id="3.40.190.10">
    <property type="entry name" value="Periplasmic binding protein-like II"/>
    <property type="match status" value="1"/>
</dbReference>
<name>A0A7W9J7I8_9ACTN</name>
<keyword evidence="7" id="KW-1185">Reference proteome</keyword>
<evidence type="ECO:0000256" key="2">
    <source>
        <dbReference type="ARBA" id="ARBA00022729"/>
    </source>
</evidence>
<dbReference type="PANTHER" id="PTHR43649">
    <property type="entry name" value="ARABINOSE-BINDING PROTEIN-RELATED"/>
    <property type="match status" value="1"/>
</dbReference>